<evidence type="ECO:0000313" key="3">
    <source>
        <dbReference type="EMBL" id="CEM23588.1"/>
    </source>
</evidence>
<feature type="compositionally biased region" description="Low complexity" evidence="1">
    <location>
        <begin position="625"/>
        <end position="648"/>
    </location>
</feature>
<name>A0A0G4G552_9ALVE</name>
<gene>
    <name evidence="3" type="ORF">Cvel_20322</name>
</gene>
<feature type="compositionally biased region" description="Gly residues" evidence="1">
    <location>
        <begin position="1041"/>
        <end position="1050"/>
    </location>
</feature>
<feature type="compositionally biased region" description="Low complexity" evidence="1">
    <location>
        <begin position="1072"/>
        <end position="1110"/>
    </location>
</feature>
<feature type="domain" description="Nuclease-associated modular DNA-binding 1" evidence="2">
    <location>
        <begin position="419"/>
        <end position="453"/>
    </location>
</feature>
<feature type="region of interest" description="Disordered" evidence="1">
    <location>
        <begin position="725"/>
        <end position="838"/>
    </location>
</feature>
<sequence length="1147" mass="117159">MSFSSRVRKVLTKWCSASLVAVGGDPLPLSSDYCGVMDASEAVGQLDSHNEKQQLQAEATNTAAVVQDQQQQVFEGGDAAASQLPSVPSNDRQAVVSKTAVAQLPSMLTAATEQEDFKPDLSGGDTLMGGQEDGEGGLRDGEVTAAPTMKDAKEGDTETHGAASERPPEEVAGLGGVGDLNDTSANADMDVDGDEGAPSAPAPAGVGEDSQMKEEEGTGIAETISASASASAFSAPVDPDPSETKKEKGYGGDVSMDPHQQQSSAEAGGDMFAGLPIREGWASASASAAAKPKSSRHPPVGDEGRRTTSRAVKQKDYHAMAAGIEGQHAEPSETEGDAKKKQTGRGGAGRATLTRSNTQQQKDEDLFEEDDDGGDGKGRRRGRAALLNSSAGSAAGPDGFPRARTALNDKPLPYNALAVKVTNLQTGQTRIFQSVRRAGESLGINPGTVSRALQWKVGQGGCTNCTMGYQFNHAPMEEFERGGGSDENAPLVPSQTSSASVNEQMGGEPEAEADAGGAGGDDEDGDDDDTFYANSHAVQNRKRGRVPAPSQTERRSSIASKSRRTSLPEEDDDSPQGAQSAAPAASGGPRSLRSIVAANANDDDDEDADLQTAAQTRRGGRPSAKAKAVAAPAATQAQNAKTTRATTKPPESPEPELEGFVKEGGAAMPVIAKCLQTGQERHFASVRNCAVALGMNAGTVSRALQRKVGAGAKSNQINGYEFFKRNPDGTCETGEGTAATSEHPGATQQAAGGATASVAAPARGGRRRGRGRGGASAGRGDGGGAAQGAEGGDAAAHAGDMEEGDLPTASGGAGGGGGGGPNRSGGPSPQSYANAQMGFGPQAGPFNAAAMAMGMHMMHGGPMGGRGGRGGFRGMGGDYGNFPYEEHEDDGWDEDGAYDEEEDVDYTDPQEYGEEWQQARNYQYWQNQYAFNPAAAMMYGGAYGQFGPQNPYLNPYGMNHPGFPGRPPFGGMGNWGADGYYPPNGPSQSQQQGQQGQGGGPQQGGQGGGQANTQQQQQQQGQQNGQQGFMMPPHGQFPGMMPGGFPGGHPGMMHPGGAFPQVPMQQPNQNTQAGQPPQDSPSQQPQGSEEPAGGGAASSSAASATDAGAGPSPPAQGGETGMQQAADGGNAAGQPAPSEEVGGASSQ</sequence>
<dbReference type="Pfam" id="PF07453">
    <property type="entry name" value="NUMOD1"/>
    <property type="match status" value="1"/>
</dbReference>
<accession>A0A0G4G552</accession>
<dbReference type="EMBL" id="CDMZ01000899">
    <property type="protein sequence ID" value="CEM23588.1"/>
    <property type="molecule type" value="Genomic_DNA"/>
</dbReference>
<feature type="compositionally biased region" description="Low complexity" evidence="1">
    <location>
        <begin position="1011"/>
        <end position="1040"/>
    </location>
</feature>
<feature type="compositionally biased region" description="Acidic residues" evidence="1">
    <location>
        <begin position="520"/>
        <end position="530"/>
    </location>
</feature>
<feature type="compositionally biased region" description="Low complexity" evidence="1">
    <location>
        <begin position="729"/>
        <end position="763"/>
    </location>
</feature>
<evidence type="ECO:0000256" key="1">
    <source>
        <dbReference type="SAM" id="MobiDB-lite"/>
    </source>
</evidence>
<feature type="compositionally biased region" description="Gly residues" evidence="1">
    <location>
        <begin position="772"/>
        <end position="791"/>
    </location>
</feature>
<feature type="compositionally biased region" description="Gly residues" evidence="1">
    <location>
        <begin position="811"/>
        <end position="823"/>
    </location>
</feature>
<feature type="region of interest" description="Disordered" evidence="1">
    <location>
        <begin position="477"/>
        <end position="656"/>
    </location>
</feature>
<dbReference type="AlphaFoldDB" id="A0A0G4G552"/>
<feature type="compositionally biased region" description="Low complexity" evidence="1">
    <location>
        <begin position="196"/>
        <end position="207"/>
    </location>
</feature>
<feature type="compositionally biased region" description="Polar residues" evidence="1">
    <location>
        <begin position="493"/>
        <end position="503"/>
    </location>
</feature>
<feature type="compositionally biased region" description="Low complexity" evidence="1">
    <location>
        <begin position="282"/>
        <end position="292"/>
    </location>
</feature>
<organism evidence="3">
    <name type="scientific">Chromera velia CCMP2878</name>
    <dbReference type="NCBI Taxonomy" id="1169474"/>
    <lineage>
        <taxon>Eukaryota</taxon>
        <taxon>Sar</taxon>
        <taxon>Alveolata</taxon>
        <taxon>Colpodellida</taxon>
        <taxon>Chromeraceae</taxon>
        <taxon>Chromera</taxon>
    </lineage>
</organism>
<proteinExistence type="predicted"/>
<evidence type="ECO:0000259" key="2">
    <source>
        <dbReference type="Pfam" id="PF07453"/>
    </source>
</evidence>
<feature type="compositionally biased region" description="Low complexity" evidence="1">
    <location>
        <begin position="575"/>
        <end position="589"/>
    </location>
</feature>
<feature type="compositionally biased region" description="Gly residues" evidence="1">
    <location>
        <begin position="995"/>
        <end position="1010"/>
    </location>
</feature>
<dbReference type="VEuPathDB" id="CryptoDB:Cvel_20322"/>
<feature type="region of interest" description="Disordered" evidence="1">
    <location>
        <begin position="110"/>
        <end position="381"/>
    </location>
</feature>
<feature type="compositionally biased region" description="Low complexity" evidence="1">
    <location>
        <begin position="1123"/>
        <end position="1136"/>
    </location>
</feature>
<protein>
    <recommendedName>
        <fullName evidence="2">Nuclease-associated modular DNA-binding 1 domain-containing protein</fullName>
    </recommendedName>
</protein>
<dbReference type="InterPro" id="IPR010896">
    <property type="entry name" value="NUMOD1"/>
</dbReference>
<feature type="compositionally biased region" description="Basic and acidic residues" evidence="1">
    <location>
        <begin position="150"/>
        <end position="159"/>
    </location>
</feature>
<feature type="compositionally biased region" description="Basic and acidic residues" evidence="1">
    <location>
        <begin position="327"/>
        <end position="340"/>
    </location>
</feature>
<reference evidence="3" key="1">
    <citation type="submission" date="2014-11" db="EMBL/GenBank/DDBJ databases">
        <authorList>
            <person name="Otto D Thomas"/>
            <person name="Naeem Raeece"/>
        </authorList>
    </citation>
    <scope>NUCLEOTIDE SEQUENCE</scope>
</reference>
<feature type="compositionally biased region" description="Low complexity" evidence="1">
    <location>
        <begin position="225"/>
        <end position="235"/>
    </location>
</feature>
<feature type="region of interest" description="Disordered" evidence="1">
    <location>
        <begin position="969"/>
        <end position="1147"/>
    </location>
</feature>